<accession>A0AA89AGN4</accession>
<dbReference type="InterPro" id="IPR017868">
    <property type="entry name" value="Filamin/ABP280_repeat-like"/>
</dbReference>
<dbReference type="PANTHER" id="PTHR38537:SF8">
    <property type="entry name" value="FILAMIN-A"/>
    <property type="match status" value="1"/>
</dbReference>
<feature type="repeat" description="Filamin" evidence="2">
    <location>
        <begin position="469"/>
        <end position="570"/>
    </location>
</feature>
<evidence type="ECO:0000256" key="3">
    <source>
        <dbReference type="SAM" id="MobiDB-lite"/>
    </source>
</evidence>
<comment type="caution">
    <text evidence="6">The sequence shown here is derived from an EMBL/GenBank/DDBJ whole genome shotgun (WGS) entry which is preliminary data.</text>
</comment>
<dbReference type="SUPFAM" id="SSF81296">
    <property type="entry name" value="E set domains"/>
    <property type="match status" value="2"/>
</dbReference>
<evidence type="ECO:0000256" key="2">
    <source>
        <dbReference type="PROSITE-ProRule" id="PRU00087"/>
    </source>
</evidence>
<feature type="region of interest" description="Disordered" evidence="3">
    <location>
        <begin position="1082"/>
        <end position="1134"/>
    </location>
</feature>
<feature type="repeat" description="Filamin" evidence="2">
    <location>
        <begin position="635"/>
        <end position="673"/>
    </location>
</feature>
<dbReference type="Proteomes" id="UP001188597">
    <property type="component" value="Unassembled WGS sequence"/>
</dbReference>
<dbReference type="InterPro" id="IPR013783">
    <property type="entry name" value="Ig-like_fold"/>
</dbReference>
<dbReference type="InterPro" id="IPR056434">
    <property type="entry name" value="Ig_GEX2_N"/>
</dbReference>
<feature type="domain" description="GEX2 N-terminal Ig-like" evidence="5">
    <location>
        <begin position="140"/>
        <end position="240"/>
    </location>
</feature>
<dbReference type="Pfam" id="PF00630">
    <property type="entry name" value="Filamin"/>
    <property type="match status" value="1"/>
</dbReference>
<dbReference type="InterPro" id="IPR044801">
    <property type="entry name" value="Filamin"/>
</dbReference>
<protein>
    <recommendedName>
        <fullName evidence="5">GEX2 N-terminal Ig-like domain-containing protein</fullName>
    </recommendedName>
</protein>
<evidence type="ECO:0000256" key="1">
    <source>
        <dbReference type="ARBA" id="ARBA00022737"/>
    </source>
</evidence>
<feature type="compositionally biased region" description="Low complexity" evidence="3">
    <location>
        <begin position="1101"/>
        <end position="1112"/>
    </location>
</feature>
<keyword evidence="4" id="KW-0472">Membrane</keyword>
<dbReference type="GO" id="GO:0051015">
    <property type="term" value="F:actin filament binding"/>
    <property type="evidence" value="ECO:0007669"/>
    <property type="project" value="InterPro"/>
</dbReference>
<dbReference type="Pfam" id="PF14223">
    <property type="entry name" value="Retrotran_gag_2"/>
    <property type="match status" value="1"/>
</dbReference>
<sequence length="1134" mass="126112">MIVHKIISEGIKVDEQMQVAAIIDKLPNSWKEFQKGLRHKQSELSIVNLMARLQIEEEARKQDKKNEALTNNTHANHANSHQGNVNVNGNGAKNNVVVESMDVIFHEDKFPYKSKDSGGEEIETIESSQPSQEAKNVTIPTFAFSWLDDKDNVMAGDIANIKVKVLGNFEADKYKYAFNPNISVDDKMGNSCYVSGVVLNFGGDLNNWRISFIPIMVGLHNVLITDDHFKVFDSSLHFRVTPGVIYPAAGIVSWVGQANEFVAGTKAAILVLPKDAFGNNVSSTSDGAKVYNFTVSTSYVNGSSESVLNITNKGWNKFGYLSIGIMVATAGDLLLHVEEENQTLSGSPLLFKGRCTLVSKGTLDVPNCVLEWTIKTKFFQLFSMMKAFIHQRDKYGNLVPGFFEFDVEVIEKETNLSMPISDLLFEEVTLGIQVFSFRLEEPGDFMLLISDKEQNHMISNMPYQFTVYIGYCDGVHSIINGSGLNNSVAGESSKFSVFLRDAYQYPSPVELEKLQVQILQRHESMKQSGGEVRTSAYDVVYMPEKSGTYEIRVSCGNIPLNAGQPFRKEVNAGEVNASLSRVVDYAPKVPKLIKNKILVELRDSFSNPVMFQQSKLKLDISSINKSEFSTWGFVDNKNGSYTGSYRVKDVGTYEICASLSGKHVLPCPFGVNVYSSEHFPKAYNDAVSVWEDESISFNSLQNDYFAGNASVVIAEFSKPVHGSLLQYGHDFRYTPYKGFYGNDSFTYTISDVNGNLASAAVNISILLTPPQFVSFPSQLLATEDALSPRFGDENFCGNDTIRVSTMNKNGRNDLDVPIFVEPVNDPPFINVPEFIILEEKRGEAGTLIFNRQRDKFDFCIGDPDLLCFPGNKSHFLVMFSVEVNSGFLSTNLPAELISTTELKLKNSYQWQPLQTFVTISKHFMVKAKGVRFWGTVNDCNSVMQQLSYYGGEHGSILTIEVNDMGRYGCYPDCAELMSVPIFVEATVNLIRRRPMSSLVAHTLGTAIVIEFIFLFSLGVLLLFFMCKCAMVLIHEKRRCVRQGQDIELSRIQHSNQQTASNADLPENKTRFTGCCSSPFLFSGQPSNFRQRSRRRPGNGASSSDPHSSSQSSGDHKGETPVPAAMLPVSEKGAK</sequence>
<evidence type="ECO:0000313" key="7">
    <source>
        <dbReference type="Proteomes" id="UP001188597"/>
    </source>
</evidence>
<dbReference type="Gene3D" id="2.60.40.10">
    <property type="entry name" value="Immunoglobulins"/>
    <property type="match status" value="2"/>
</dbReference>
<dbReference type="AlphaFoldDB" id="A0AA89AGN4"/>
<dbReference type="Pfam" id="PF17963">
    <property type="entry name" value="Big_9"/>
    <property type="match status" value="1"/>
</dbReference>
<dbReference type="GO" id="GO:0048235">
    <property type="term" value="P:pollen sperm cell differentiation"/>
    <property type="evidence" value="ECO:0007669"/>
    <property type="project" value="TreeGrafter"/>
</dbReference>
<reference evidence="6" key="1">
    <citation type="submission" date="2022-12" db="EMBL/GenBank/DDBJ databases">
        <title>Draft genome assemblies for two species of Escallonia (Escalloniales).</title>
        <authorList>
            <person name="Chanderbali A."/>
            <person name="Dervinis C."/>
            <person name="Anghel I."/>
            <person name="Soltis D."/>
            <person name="Soltis P."/>
            <person name="Zapata F."/>
        </authorList>
    </citation>
    <scope>NUCLEOTIDE SEQUENCE</scope>
    <source>
        <strain evidence="6">UCBG64.0493</strain>
        <tissue evidence="6">Leaf</tissue>
    </source>
</reference>
<evidence type="ECO:0000256" key="4">
    <source>
        <dbReference type="SAM" id="Phobius"/>
    </source>
</evidence>
<keyword evidence="4" id="KW-1133">Transmembrane helix</keyword>
<dbReference type="GO" id="GO:0030036">
    <property type="term" value="P:actin cytoskeleton organization"/>
    <property type="evidence" value="ECO:0007669"/>
    <property type="project" value="InterPro"/>
</dbReference>
<dbReference type="Gene3D" id="2.60.40.3440">
    <property type="match status" value="1"/>
</dbReference>
<dbReference type="Pfam" id="PF23616">
    <property type="entry name" value="Ig_GEX2_N"/>
    <property type="match status" value="2"/>
</dbReference>
<dbReference type="PROSITE" id="PS50194">
    <property type="entry name" value="FILAMIN_REPEAT"/>
    <property type="match status" value="2"/>
</dbReference>
<dbReference type="InterPro" id="IPR014756">
    <property type="entry name" value="Ig_E-set"/>
</dbReference>
<name>A0AA89AGN4_9ASTE</name>
<evidence type="ECO:0000313" key="6">
    <source>
        <dbReference type="EMBL" id="KAK3001560.1"/>
    </source>
</evidence>
<evidence type="ECO:0000259" key="5">
    <source>
        <dbReference type="Pfam" id="PF23616"/>
    </source>
</evidence>
<gene>
    <name evidence="6" type="ORF">RJ639_021183</name>
</gene>
<keyword evidence="7" id="KW-1185">Reference proteome</keyword>
<keyword evidence="1" id="KW-0677">Repeat</keyword>
<proteinExistence type="predicted"/>
<organism evidence="6 7">
    <name type="scientific">Escallonia herrerae</name>
    <dbReference type="NCBI Taxonomy" id="1293975"/>
    <lineage>
        <taxon>Eukaryota</taxon>
        <taxon>Viridiplantae</taxon>
        <taxon>Streptophyta</taxon>
        <taxon>Embryophyta</taxon>
        <taxon>Tracheophyta</taxon>
        <taxon>Spermatophyta</taxon>
        <taxon>Magnoliopsida</taxon>
        <taxon>eudicotyledons</taxon>
        <taxon>Gunneridae</taxon>
        <taxon>Pentapetalae</taxon>
        <taxon>asterids</taxon>
        <taxon>campanulids</taxon>
        <taxon>Escalloniales</taxon>
        <taxon>Escalloniaceae</taxon>
        <taxon>Escallonia</taxon>
    </lineage>
</organism>
<feature type="transmembrane region" description="Helical" evidence="4">
    <location>
        <begin position="1011"/>
        <end position="1033"/>
    </location>
</feature>
<keyword evidence="4" id="KW-0812">Transmembrane</keyword>
<dbReference type="PANTHER" id="PTHR38537">
    <property type="entry name" value="JITTERBUG, ISOFORM N"/>
    <property type="match status" value="1"/>
</dbReference>
<feature type="domain" description="GEX2 N-terminal Ig-like" evidence="5">
    <location>
        <begin position="249"/>
        <end position="352"/>
    </location>
</feature>
<dbReference type="EMBL" id="JAVXUP010002761">
    <property type="protein sequence ID" value="KAK3001560.1"/>
    <property type="molecule type" value="Genomic_DNA"/>
</dbReference>